<evidence type="ECO:0000313" key="1">
    <source>
        <dbReference type="EMBL" id="SKC40203.1"/>
    </source>
</evidence>
<reference evidence="1 2" key="1">
    <citation type="submission" date="2017-02" db="EMBL/GenBank/DDBJ databases">
        <authorList>
            <person name="Peterson S.W."/>
        </authorList>
    </citation>
    <scope>NUCLEOTIDE SEQUENCE [LARGE SCALE GENOMIC DNA]</scope>
    <source>
        <strain evidence="1 2">M1</strain>
    </source>
</reference>
<dbReference type="EMBL" id="FUZT01000001">
    <property type="protein sequence ID" value="SKC40203.1"/>
    <property type="molecule type" value="Genomic_DNA"/>
</dbReference>
<dbReference type="Proteomes" id="UP000190285">
    <property type="component" value="Unassembled WGS sequence"/>
</dbReference>
<sequence>MVFNNISLLNEGKALYTDFLIIKSRKIKYLPYTIYASKGFIV</sequence>
<proteinExistence type="predicted"/>
<dbReference type="STRING" id="36842.SAMN02194393_00536"/>
<gene>
    <name evidence="1" type="ORF">SAMN02194393_00536</name>
</gene>
<keyword evidence="2" id="KW-1185">Reference proteome</keyword>
<organism evidence="1 2">
    <name type="scientific">Maledivibacter halophilus</name>
    <dbReference type="NCBI Taxonomy" id="36842"/>
    <lineage>
        <taxon>Bacteria</taxon>
        <taxon>Bacillati</taxon>
        <taxon>Bacillota</taxon>
        <taxon>Clostridia</taxon>
        <taxon>Peptostreptococcales</taxon>
        <taxon>Caminicellaceae</taxon>
        <taxon>Maledivibacter</taxon>
    </lineage>
</organism>
<evidence type="ECO:0000313" key="2">
    <source>
        <dbReference type="Proteomes" id="UP000190285"/>
    </source>
</evidence>
<protein>
    <submittedName>
        <fullName evidence="1">Uncharacterized protein</fullName>
    </submittedName>
</protein>
<dbReference type="AlphaFoldDB" id="A0A1T5IML9"/>
<accession>A0A1T5IML9</accession>
<name>A0A1T5IML9_9FIRM</name>